<organism evidence="2">
    <name type="scientific">Borrelia coriaceae ATCC 43381</name>
    <dbReference type="NCBI Taxonomy" id="1408429"/>
    <lineage>
        <taxon>Bacteria</taxon>
        <taxon>Pseudomonadati</taxon>
        <taxon>Spirochaetota</taxon>
        <taxon>Spirochaetia</taxon>
        <taxon>Spirochaetales</taxon>
        <taxon>Borreliaceae</taxon>
        <taxon>Borrelia</taxon>
    </lineage>
</organism>
<reference evidence="2" key="1">
    <citation type="submission" date="2013-04" db="EMBL/GenBank/DDBJ databases">
        <title>Comparative Genomics of Relapsing Fever Spirochetes.</title>
        <authorList>
            <person name="Schwan T.G."/>
            <person name="Raffel S.J."/>
            <person name="Porcella S.F."/>
            <person name="Martens C.A."/>
            <person name="Bruno D.P."/>
            <person name="Ricklefs S.M."/>
            <person name="Barbian K.B."/>
        </authorList>
    </citation>
    <scope>NUCLEOTIDE SEQUENCE</scope>
    <source>
        <strain evidence="2">Co53</strain>
        <plasmid evidence="2">unnamed</plasmid>
    </source>
</reference>
<dbReference type="OrthoDB" id="351055at2"/>
<dbReference type="RefSeq" id="WP_025408422.1">
    <property type="nucleotide sequence ID" value="NZ_CP005746.1"/>
</dbReference>
<keyword evidence="1" id="KW-0732">Signal</keyword>
<name>W5SVV5_9SPIR</name>
<dbReference type="Pfam" id="PF02999">
    <property type="entry name" value="Borrelia_orfD"/>
    <property type="match status" value="1"/>
</dbReference>
<dbReference type="InterPro" id="IPR004248">
    <property type="entry name" value="Borrelia_plasmid_OrfD"/>
</dbReference>
<keyword evidence="3" id="KW-1185">Reference proteome</keyword>
<evidence type="ECO:0000313" key="3">
    <source>
        <dbReference type="Proteomes" id="UP000019330"/>
    </source>
</evidence>
<feature type="signal peptide" evidence="1">
    <location>
        <begin position="1"/>
        <end position="23"/>
    </location>
</feature>
<dbReference type="HOGENOM" id="CLU_160505_0_0_12"/>
<dbReference type="PROSITE" id="PS51257">
    <property type="entry name" value="PROKAR_LIPOPROTEIN"/>
    <property type="match status" value="1"/>
</dbReference>
<evidence type="ECO:0000313" key="2">
    <source>
        <dbReference type="EMBL" id="AHH11065.1"/>
    </source>
</evidence>
<accession>W5SVV5</accession>
<geneLocation type="plasmid" evidence="2 3">
    <name>unnamed</name>
</geneLocation>
<protein>
    <submittedName>
        <fullName evidence="2">Outer surface protein</fullName>
    </submittedName>
</protein>
<feature type="chain" id="PRO_5004871480" evidence="1">
    <location>
        <begin position="24"/>
        <end position="120"/>
    </location>
</feature>
<dbReference type="Proteomes" id="UP000019330">
    <property type="component" value="Plasmid unnamed"/>
</dbReference>
<dbReference type="EMBL" id="CP005746">
    <property type="protein sequence ID" value="AHH11065.1"/>
    <property type="molecule type" value="Genomic_DNA"/>
</dbReference>
<dbReference type="AlphaFoldDB" id="W5SVV5"/>
<gene>
    <name evidence="2" type="ORF">BCO_0003500</name>
</gene>
<sequence length="120" mass="13970">MNKKLILSLTILLQLIISCTSIASVPSEPQEPIEVTLKDLSIYEAQLTSYALYLETFLIRTKHKFKHPNFPPFTLLDPNILKSEHTIEAMQDNIKHLKRYINKTKPIVIDVYKKYSKLKK</sequence>
<keyword evidence="2" id="KW-0614">Plasmid</keyword>
<evidence type="ECO:0000256" key="1">
    <source>
        <dbReference type="SAM" id="SignalP"/>
    </source>
</evidence>
<proteinExistence type="predicted"/>